<sequence length="122" mass="13449">MTLHFLDFDYSEDEEGTATWDAVASVPTDRLPELLAEITALLDWAHTEFGALRGPVETGGLWDYDLHCERDGLPLLALGFDIHERQIHPRPQSQPQAWVTLTLTLSGGPAFAAAFVDRFGAA</sequence>
<dbReference type="KEGG" id="dia:Dtpsy_0889"/>
<gene>
    <name evidence="1" type="ordered locus">Dtpsy_0889</name>
</gene>
<reference evidence="1 2" key="1">
    <citation type="journal article" date="2010" name="J. Bacteriol.">
        <title>Completed genome sequence of the anaerobic iron-oxidizing bacterium Acidovorax ebreus strain TPSY.</title>
        <authorList>
            <person name="Byrne-Bailey K.G."/>
            <person name="Weber K.A."/>
            <person name="Chair A.H."/>
            <person name="Bose S."/>
            <person name="Knox T."/>
            <person name="Spanbauer T.L."/>
            <person name="Chertkov O."/>
            <person name="Coates J.D."/>
        </authorList>
    </citation>
    <scope>NUCLEOTIDE SEQUENCE [LARGE SCALE GENOMIC DNA]</scope>
    <source>
        <strain evidence="1 2">TPSY</strain>
    </source>
</reference>
<dbReference type="EMBL" id="CP001392">
    <property type="protein sequence ID" value="ACM32367.1"/>
    <property type="molecule type" value="Genomic_DNA"/>
</dbReference>
<evidence type="ECO:0000313" key="1">
    <source>
        <dbReference type="EMBL" id="ACM32367.1"/>
    </source>
</evidence>
<dbReference type="Proteomes" id="UP000000450">
    <property type="component" value="Chromosome"/>
</dbReference>
<proteinExistence type="predicted"/>
<protein>
    <submittedName>
        <fullName evidence="1">Uncharacterized protein</fullName>
    </submittedName>
</protein>
<dbReference type="AlphaFoldDB" id="A0A9J9UAG0"/>
<evidence type="ECO:0000313" key="2">
    <source>
        <dbReference type="Proteomes" id="UP000000450"/>
    </source>
</evidence>
<keyword evidence="2" id="KW-1185">Reference proteome</keyword>
<dbReference type="RefSeq" id="WP_015912624.1">
    <property type="nucleotide sequence ID" value="NC_011992.1"/>
</dbReference>
<name>A0A9J9UAG0_ACIET</name>
<organism evidence="1 2">
    <name type="scientific">Acidovorax ebreus (strain TPSY)</name>
    <name type="common">Diaphorobacter sp. (strain TPSY)</name>
    <dbReference type="NCBI Taxonomy" id="535289"/>
    <lineage>
        <taxon>Bacteria</taxon>
        <taxon>Pseudomonadati</taxon>
        <taxon>Pseudomonadota</taxon>
        <taxon>Betaproteobacteria</taxon>
        <taxon>Burkholderiales</taxon>
        <taxon>Comamonadaceae</taxon>
        <taxon>Diaphorobacter</taxon>
    </lineage>
</organism>
<accession>A0A9J9UAG0</accession>